<dbReference type="EMBL" id="MU793533">
    <property type="protein sequence ID" value="KAJ3781681.1"/>
    <property type="molecule type" value="Genomic_DNA"/>
</dbReference>
<proteinExistence type="predicted"/>
<evidence type="ECO:0000313" key="2">
    <source>
        <dbReference type="EMBL" id="KAJ3781681.1"/>
    </source>
</evidence>
<name>A0AA38NBN5_9AGAR</name>
<evidence type="ECO:0000256" key="1">
    <source>
        <dbReference type="SAM" id="SignalP"/>
    </source>
</evidence>
<dbReference type="AlphaFoldDB" id="A0AA38NBN5"/>
<sequence>MRSWFTLYFIWVLLISVLWASAHSVNGRDEDPEAEDTICAYVPHKQLQRRATDDSGNGTDVGVGVDVPSLGLTLGNITTKLGNINLTVTNVTISVGNIDIENITIGNISIIVSVPLPGASPINAFSASTASQSITSSTASATSTISPSTTVSQSSAGLFRMKRQDSFTGLTTITPTPTSTSDVGLPNPTVSASVGGGPVGIGAGNVDTEIGNITIFVGNVNVSVGDGTAFLFLYLKVTILIEDNVYKVNIKNVSVGNIFVLVQIGQPDLNGAIGNLTSQLGA</sequence>
<organism evidence="2 3">
    <name type="scientific">Lentinula aff. detonsa</name>
    <dbReference type="NCBI Taxonomy" id="2804958"/>
    <lineage>
        <taxon>Eukaryota</taxon>
        <taxon>Fungi</taxon>
        <taxon>Dikarya</taxon>
        <taxon>Basidiomycota</taxon>
        <taxon>Agaricomycotina</taxon>
        <taxon>Agaricomycetes</taxon>
        <taxon>Agaricomycetidae</taxon>
        <taxon>Agaricales</taxon>
        <taxon>Marasmiineae</taxon>
        <taxon>Omphalotaceae</taxon>
        <taxon>Lentinula</taxon>
    </lineage>
</organism>
<reference evidence="2" key="1">
    <citation type="submission" date="2022-08" db="EMBL/GenBank/DDBJ databases">
        <authorList>
            <consortium name="DOE Joint Genome Institute"/>
            <person name="Min B."/>
            <person name="Riley R."/>
            <person name="Sierra-Patev S."/>
            <person name="Naranjo-Ortiz M."/>
            <person name="Looney B."/>
            <person name="Konkel Z."/>
            <person name="Slot J.C."/>
            <person name="Sakamoto Y."/>
            <person name="Steenwyk J.L."/>
            <person name="Rokas A."/>
            <person name="Carro J."/>
            <person name="Camarero S."/>
            <person name="Ferreira P."/>
            <person name="Molpeceres G."/>
            <person name="Ruiz-Duenas F.J."/>
            <person name="Serrano A."/>
            <person name="Henrissat B."/>
            <person name="Drula E."/>
            <person name="Hughes K.W."/>
            <person name="Mata J.L."/>
            <person name="Ishikawa N.K."/>
            <person name="Vargas-Isla R."/>
            <person name="Ushijima S."/>
            <person name="Smith C.A."/>
            <person name="Ahrendt S."/>
            <person name="Andreopoulos W."/>
            <person name="He G."/>
            <person name="Labutti K."/>
            <person name="Lipzen A."/>
            <person name="Ng V."/>
            <person name="Sandor L."/>
            <person name="Barry K."/>
            <person name="Martinez A.T."/>
            <person name="Xiao Y."/>
            <person name="Gibbons J.G."/>
            <person name="Terashima K."/>
            <person name="Hibbett D.S."/>
            <person name="Grigoriev I.V."/>
        </authorList>
    </citation>
    <scope>NUCLEOTIDE SEQUENCE</scope>
    <source>
        <strain evidence="2">TFB10291</strain>
    </source>
</reference>
<gene>
    <name evidence="2" type="ORF">GGU10DRAFT_437144</name>
</gene>
<keyword evidence="1" id="KW-0732">Signal</keyword>
<feature type="chain" id="PRO_5041369234" evidence="1">
    <location>
        <begin position="23"/>
        <end position="282"/>
    </location>
</feature>
<accession>A0AA38NBN5</accession>
<evidence type="ECO:0000313" key="3">
    <source>
        <dbReference type="Proteomes" id="UP001163798"/>
    </source>
</evidence>
<keyword evidence="3" id="KW-1185">Reference proteome</keyword>
<protein>
    <submittedName>
        <fullName evidence="2">Uncharacterized protein</fullName>
    </submittedName>
</protein>
<feature type="signal peptide" evidence="1">
    <location>
        <begin position="1"/>
        <end position="22"/>
    </location>
</feature>
<comment type="caution">
    <text evidence="2">The sequence shown here is derived from an EMBL/GenBank/DDBJ whole genome shotgun (WGS) entry which is preliminary data.</text>
</comment>
<dbReference type="Proteomes" id="UP001163798">
    <property type="component" value="Unassembled WGS sequence"/>
</dbReference>